<name>E2ZAX0_9FIRM</name>
<gene>
    <name evidence="1" type="ORF">HMPREF9429_00591</name>
</gene>
<dbReference type="Proteomes" id="UP000003195">
    <property type="component" value="Unassembled WGS sequence"/>
</dbReference>
<evidence type="ECO:0000313" key="1">
    <source>
        <dbReference type="EMBL" id="EFQ04550.1"/>
    </source>
</evidence>
<comment type="caution">
    <text evidence="1">The sequence shown here is derived from an EMBL/GenBank/DDBJ whole genome shotgun (WGS) entry which is preliminary data.</text>
</comment>
<organism evidence="1 2">
    <name type="scientific">Megasphaera micronuciformis F0359</name>
    <dbReference type="NCBI Taxonomy" id="706434"/>
    <lineage>
        <taxon>Bacteria</taxon>
        <taxon>Bacillati</taxon>
        <taxon>Bacillota</taxon>
        <taxon>Negativicutes</taxon>
        <taxon>Veillonellales</taxon>
        <taxon>Veillonellaceae</taxon>
        <taxon>Megasphaera</taxon>
    </lineage>
</organism>
<dbReference type="AlphaFoldDB" id="E2ZAX0"/>
<dbReference type="EMBL" id="AECS01000013">
    <property type="protein sequence ID" value="EFQ04550.1"/>
    <property type="molecule type" value="Genomic_DNA"/>
</dbReference>
<reference evidence="1 2" key="1">
    <citation type="submission" date="2010-08" db="EMBL/GenBank/DDBJ databases">
        <authorList>
            <person name="Weinstock G."/>
            <person name="Sodergren E."/>
            <person name="Clifton S."/>
            <person name="Fulton L."/>
            <person name="Fulton B."/>
            <person name="Courtney L."/>
            <person name="Fronick C."/>
            <person name="Harrison M."/>
            <person name="Strong C."/>
            <person name="Farmer C."/>
            <person name="Delahaunty K."/>
            <person name="Markovic C."/>
            <person name="Hall O."/>
            <person name="Minx P."/>
            <person name="Tomlinson C."/>
            <person name="Mitreva M."/>
            <person name="Hou S."/>
            <person name="Chen J."/>
            <person name="Wollam A."/>
            <person name="Pepin K.H."/>
            <person name="Johnson M."/>
            <person name="Bhonagiri V."/>
            <person name="Zhang X."/>
            <person name="Suruliraj S."/>
            <person name="Warren W."/>
            <person name="Chinwalla A."/>
            <person name="Mardis E.R."/>
            <person name="Wilson R.K."/>
        </authorList>
    </citation>
    <scope>NUCLEOTIDE SEQUENCE [LARGE SCALE GENOMIC DNA]</scope>
    <source>
        <strain evidence="1 2">F0359</strain>
    </source>
</reference>
<keyword evidence="2" id="KW-1185">Reference proteome</keyword>
<proteinExistence type="predicted"/>
<sequence length="70" mass="7473">MDKLININKVMEKQNAIATQIQDQMNVVRKAAGLDAFNRANAIVDSLNAKNSVMAKVVGGVYHAPSAGDC</sequence>
<accession>E2ZAX0</accession>
<dbReference type="HOGENOM" id="CLU_2753149_0_0_9"/>
<protein>
    <submittedName>
        <fullName evidence="1">Uncharacterized protein</fullName>
    </submittedName>
</protein>
<evidence type="ECO:0000313" key="2">
    <source>
        <dbReference type="Proteomes" id="UP000003195"/>
    </source>
</evidence>